<keyword evidence="3 8" id="KW-0132">Cell division</keyword>
<evidence type="ECO:0000256" key="9">
    <source>
        <dbReference type="NCBIfam" id="TIGR02209"/>
    </source>
</evidence>
<organism evidence="10 11">
    <name type="scientific">Candidatus Photodesmus katoptron Akat1</name>
    <dbReference type="NCBI Taxonomy" id="1236703"/>
    <lineage>
        <taxon>Bacteria</taxon>
        <taxon>Pseudomonadati</taxon>
        <taxon>Pseudomonadota</taxon>
        <taxon>Gammaproteobacteria</taxon>
        <taxon>Vibrionales</taxon>
        <taxon>Vibrionaceae</taxon>
        <taxon>Candidatus Photodesmus</taxon>
    </lineage>
</organism>
<dbReference type="EMBL" id="AMSD01000001">
    <property type="protein sequence ID" value="EPE37729.1"/>
    <property type="molecule type" value="Genomic_DNA"/>
</dbReference>
<dbReference type="InterPro" id="IPR011922">
    <property type="entry name" value="Cell_div_FtsL"/>
</dbReference>
<dbReference type="eggNOG" id="COG3116">
    <property type="taxonomic scope" value="Bacteria"/>
</dbReference>
<dbReference type="HAMAP" id="MF_00910">
    <property type="entry name" value="FtsL"/>
    <property type="match status" value="1"/>
</dbReference>
<keyword evidence="2 8" id="KW-1003">Cell membrane</keyword>
<keyword evidence="6 8" id="KW-0472">Membrane</keyword>
<keyword evidence="8" id="KW-0997">Cell inner membrane</keyword>
<evidence type="ECO:0000256" key="2">
    <source>
        <dbReference type="ARBA" id="ARBA00022475"/>
    </source>
</evidence>
<sequence length="104" mass="11957">MSKLKQNLTKIILQDLFTAGRTSVFLLSLVLLNAIGVVYITHYSRQEISEKNQILLERDKLSNEWRNLLLEETALSDHSRIYDIAKKELGMKRPSTGKEIVITL</sequence>
<comment type="similarity">
    <text evidence="8">Belongs to the FtsL family.</text>
</comment>
<dbReference type="GO" id="GO:0032153">
    <property type="term" value="C:cell division site"/>
    <property type="evidence" value="ECO:0007669"/>
    <property type="project" value="UniProtKB-UniRule"/>
</dbReference>
<comment type="subcellular location">
    <subcellularLocation>
        <location evidence="8">Cell inner membrane</location>
        <topology evidence="8">Single-pass type II membrane protein</topology>
    </subcellularLocation>
    <subcellularLocation>
        <location evidence="1">Cell membrane</location>
        <topology evidence="1">Single-pass type II membrane protein</topology>
    </subcellularLocation>
    <text evidence="8">Localizes to the division septum where it forms a ring structure.</text>
</comment>
<keyword evidence="7 8" id="KW-0131">Cell cycle</keyword>
<comment type="caution">
    <text evidence="10">The sequence shown here is derived from an EMBL/GenBank/DDBJ whole genome shotgun (WGS) entry which is preliminary data.</text>
</comment>
<dbReference type="GO" id="GO:0043093">
    <property type="term" value="P:FtsZ-dependent cytokinesis"/>
    <property type="evidence" value="ECO:0007669"/>
    <property type="project" value="UniProtKB-UniRule"/>
</dbReference>
<dbReference type="Proteomes" id="UP000053688">
    <property type="component" value="Unassembled WGS sequence"/>
</dbReference>
<comment type="subunit">
    <text evidence="8">Part of a complex composed of FtsB, FtsL and FtsQ.</text>
</comment>
<name>S3DKT2_9GAMM</name>
<protein>
    <recommendedName>
        <fullName evidence="8 9">Cell division protein FtsL</fullName>
    </recommendedName>
</protein>
<dbReference type="PANTHER" id="PTHR37479:SF1">
    <property type="entry name" value="CELL DIVISION PROTEIN FTSL"/>
    <property type="match status" value="1"/>
</dbReference>
<dbReference type="Pfam" id="PF04999">
    <property type="entry name" value="FtsL"/>
    <property type="match status" value="1"/>
</dbReference>
<evidence type="ECO:0000256" key="4">
    <source>
        <dbReference type="ARBA" id="ARBA00022692"/>
    </source>
</evidence>
<dbReference type="PANTHER" id="PTHR37479">
    <property type="entry name" value="CELL DIVISION PROTEIN FTSL"/>
    <property type="match status" value="1"/>
</dbReference>
<dbReference type="GO" id="GO:0005886">
    <property type="term" value="C:plasma membrane"/>
    <property type="evidence" value="ECO:0007669"/>
    <property type="project" value="UniProtKB-SubCell"/>
</dbReference>
<accession>S3DKT2</accession>
<dbReference type="RefSeq" id="WP_016503527.1">
    <property type="nucleotide sequence ID" value="NZ_AMSD01000001.1"/>
</dbReference>
<keyword evidence="5 8" id="KW-1133">Transmembrane helix</keyword>
<evidence type="ECO:0000313" key="10">
    <source>
        <dbReference type="EMBL" id="EPE37729.1"/>
    </source>
</evidence>
<evidence type="ECO:0000313" key="11">
    <source>
        <dbReference type="Proteomes" id="UP000053688"/>
    </source>
</evidence>
<evidence type="ECO:0000256" key="3">
    <source>
        <dbReference type="ARBA" id="ARBA00022618"/>
    </source>
</evidence>
<keyword evidence="11" id="KW-1185">Reference proteome</keyword>
<evidence type="ECO:0000256" key="6">
    <source>
        <dbReference type="ARBA" id="ARBA00023136"/>
    </source>
</evidence>
<feature type="transmembrane region" description="Helical" evidence="8">
    <location>
        <begin position="23"/>
        <end position="41"/>
    </location>
</feature>
<evidence type="ECO:0000256" key="1">
    <source>
        <dbReference type="ARBA" id="ARBA00004401"/>
    </source>
</evidence>
<evidence type="ECO:0000256" key="8">
    <source>
        <dbReference type="HAMAP-Rule" id="MF_00910"/>
    </source>
</evidence>
<gene>
    <name evidence="8 10" type="primary">ftsL</name>
    <name evidence="10" type="ORF">O1U_0188</name>
</gene>
<evidence type="ECO:0000256" key="7">
    <source>
        <dbReference type="ARBA" id="ARBA00023306"/>
    </source>
</evidence>
<evidence type="ECO:0000256" key="5">
    <source>
        <dbReference type="ARBA" id="ARBA00022989"/>
    </source>
</evidence>
<reference evidence="10 11" key="1">
    <citation type="journal article" date="2014" name="Environ. Microbiol.">
        <title>Genomic signatures of obligate host dependence in the luminous bacterial symbiont of a vertebrate.</title>
        <authorList>
            <person name="Hendry T.A."/>
            <person name="de Wet J.R."/>
            <person name="Dunlap P.V."/>
        </authorList>
    </citation>
    <scope>NUCLEOTIDE SEQUENCE [LARGE SCALE GENOMIC DNA]</scope>
    <source>
        <strain evidence="10 11">Akat1</strain>
    </source>
</reference>
<comment type="function">
    <text evidence="8">Essential cell division protein. May link together the upstream cell division proteins, which are predominantly cytoplasmic, with the downstream cell division proteins, which are predominantly periplasmic.</text>
</comment>
<proteinExistence type="inferred from homology"/>
<dbReference type="STRING" id="28176.CF66_2232"/>
<dbReference type="NCBIfam" id="TIGR02209">
    <property type="entry name" value="ftsL_broad"/>
    <property type="match status" value="1"/>
</dbReference>
<dbReference type="PATRIC" id="fig|1236703.3.peg.178"/>
<dbReference type="AlphaFoldDB" id="S3DKT2"/>
<keyword evidence="4 8" id="KW-0812">Transmembrane</keyword>